<accession>I1IKT9</accession>
<dbReference type="AlphaFoldDB" id="I1IKT9"/>
<feature type="transmembrane region" description="Helical" evidence="5">
    <location>
        <begin position="90"/>
        <end position="108"/>
    </location>
</feature>
<feature type="transmembrane region" description="Helical" evidence="5">
    <location>
        <begin position="172"/>
        <end position="192"/>
    </location>
</feature>
<reference evidence="6 7" key="1">
    <citation type="journal article" date="2010" name="Nature">
        <title>Genome sequencing and analysis of the model grass Brachypodium distachyon.</title>
        <authorList>
            <consortium name="International Brachypodium Initiative"/>
        </authorList>
    </citation>
    <scope>NUCLEOTIDE SEQUENCE [LARGE SCALE GENOMIC DNA]</scope>
    <source>
        <strain evidence="6">Bd21</strain>
        <strain evidence="7">cv. Bd21</strain>
    </source>
</reference>
<dbReference type="RefSeq" id="XP_003575924.1">
    <property type="nucleotide sequence ID" value="XM_003575876.4"/>
</dbReference>
<dbReference type="OrthoDB" id="7933078at2759"/>
<comment type="subcellular location">
    <subcellularLocation>
        <location evidence="1">Membrane</location>
        <topology evidence="1">Multi-pass membrane protein</topology>
    </subcellularLocation>
</comment>
<evidence type="ECO:0000256" key="4">
    <source>
        <dbReference type="ARBA" id="ARBA00023136"/>
    </source>
</evidence>
<dbReference type="GO" id="GO:0005262">
    <property type="term" value="F:calcium channel activity"/>
    <property type="evidence" value="ECO:0000318"/>
    <property type="project" value="GO_Central"/>
</dbReference>
<name>I1IKT9_BRADI</name>
<dbReference type="EnsemblPlants" id="KQJ88076">
    <property type="protein sequence ID" value="KQJ88076"/>
    <property type="gene ID" value="BRADI_4g15160v3"/>
</dbReference>
<evidence type="ECO:0008006" key="9">
    <source>
        <dbReference type="Google" id="ProtNLM"/>
    </source>
</evidence>
<keyword evidence="2 5" id="KW-0812">Transmembrane</keyword>
<feature type="transmembrane region" description="Helical" evidence="5">
    <location>
        <begin position="234"/>
        <end position="254"/>
    </location>
</feature>
<evidence type="ECO:0000313" key="6">
    <source>
        <dbReference type="EMBL" id="KQJ88076.1"/>
    </source>
</evidence>
<proteinExistence type="inferred from homology"/>
<feature type="transmembrane region" description="Helical" evidence="5">
    <location>
        <begin position="143"/>
        <end position="165"/>
    </location>
</feature>
<sequence>MSKAQACDPELGAAAAEKAAPAVVKVQVQVRAPGRKKVAEEEDPRLRWAFVRKVYAILALQFLFTSAISTVACLVYPIPRFFLAGTAASWSVYVAILIAPFLVMWPMLRYRQKHPVNLVLMGLFTICTSLSVAIAASTVVGRAVLQSAILTAVAVIGLTLFTFWAANMGHDFTFMFPFLFVSLLVLLVYLLIQMMVPLGTVGTTIYGALATVIFSAFIIYDTNMLVKHHTYNDYVVAAISLYLDVINLFMAQLFCAIQ</sequence>
<feature type="transmembrane region" description="Helical" evidence="5">
    <location>
        <begin position="204"/>
        <end position="222"/>
    </location>
</feature>
<evidence type="ECO:0000256" key="5">
    <source>
        <dbReference type="RuleBase" id="RU004379"/>
    </source>
</evidence>
<keyword evidence="4 5" id="KW-0472">Membrane</keyword>
<dbReference type="Pfam" id="PF01027">
    <property type="entry name" value="Bax1-I"/>
    <property type="match status" value="1"/>
</dbReference>
<dbReference type="HOGENOM" id="CLU_058671_0_1_1"/>
<keyword evidence="8" id="KW-1185">Reference proteome</keyword>
<dbReference type="KEGG" id="bdi:100831461"/>
<evidence type="ECO:0000313" key="8">
    <source>
        <dbReference type="Proteomes" id="UP000008810"/>
    </source>
</evidence>
<organism evidence="6">
    <name type="scientific">Brachypodium distachyon</name>
    <name type="common">Purple false brome</name>
    <name type="synonym">Trachynia distachya</name>
    <dbReference type="NCBI Taxonomy" id="15368"/>
    <lineage>
        <taxon>Eukaryota</taxon>
        <taxon>Viridiplantae</taxon>
        <taxon>Streptophyta</taxon>
        <taxon>Embryophyta</taxon>
        <taxon>Tracheophyta</taxon>
        <taxon>Spermatophyta</taxon>
        <taxon>Magnoliopsida</taxon>
        <taxon>Liliopsida</taxon>
        <taxon>Poales</taxon>
        <taxon>Poaceae</taxon>
        <taxon>BOP clade</taxon>
        <taxon>Pooideae</taxon>
        <taxon>Stipodae</taxon>
        <taxon>Brachypodieae</taxon>
        <taxon>Brachypodium</taxon>
    </lineage>
</organism>
<evidence type="ECO:0000313" key="7">
    <source>
        <dbReference type="EnsemblPlants" id="KQJ88076"/>
    </source>
</evidence>
<feature type="transmembrane region" description="Helical" evidence="5">
    <location>
        <begin position="54"/>
        <end position="78"/>
    </location>
</feature>
<keyword evidence="3 5" id="KW-1133">Transmembrane helix</keyword>
<dbReference type="PANTHER" id="PTHR23291">
    <property type="entry name" value="BAX INHIBITOR-RELATED"/>
    <property type="match status" value="1"/>
</dbReference>
<dbReference type="EMBL" id="CM000883">
    <property type="protein sequence ID" value="KQJ88076.1"/>
    <property type="molecule type" value="Genomic_DNA"/>
</dbReference>
<dbReference type="PANTHER" id="PTHR23291:SF39">
    <property type="entry name" value="OS11G0581900 PROTEIN"/>
    <property type="match status" value="1"/>
</dbReference>
<dbReference type="InterPro" id="IPR006214">
    <property type="entry name" value="Bax_inhibitor_1-related"/>
</dbReference>
<evidence type="ECO:0000256" key="3">
    <source>
        <dbReference type="ARBA" id="ARBA00022989"/>
    </source>
</evidence>
<dbReference type="OMA" id="RYAPMEI"/>
<reference evidence="6" key="2">
    <citation type="submission" date="2017-06" db="EMBL/GenBank/DDBJ databases">
        <title>WGS assembly of Brachypodium distachyon.</title>
        <authorList>
            <consortium name="The International Brachypodium Initiative"/>
            <person name="Lucas S."/>
            <person name="Harmon-Smith M."/>
            <person name="Lail K."/>
            <person name="Tice H."/>
            <person name="Grimwood J."/>
            <person name="Bruce D."/>
            <person name="Barry K."/>
            <person name="Shu S."/>
            <person name="Lindquist E."/>
            <person name="Wang M."/>
            <person name="Pitluck S."/>
            <person name="Vogel J.P."/>
            <person name="Garvin D.F."/>
            <person name="Mockler T.C."/>
            <person name="Schmutz J."/>
            <person name="Rokhsar D."/>
            <person name="Bevan M.W."/>
        </authorList>
    </citation>
    <scope>NUCLEOTIDE SEQUENCE</scope>
    <source>
        <strain evidence="6">Bd21</strain>
    </source>
</reference>
<dbReference type="Gramene" id="KQJ88076">
    <property type="protein sequence ID" value="KQJ88076"/>
    <property type="gene ID" value="BRADI_4g15160v3"/>
</dbReference>
<feature type="transmembrane region" description="Helical" evidence="5">
    <location>
        <begin position="115"/>
        <end position="137"/>
    </location>
</feature>
<dbReference type="Proteomes" id="UP000008810">
    <property type="component" value="Chromosome 4"/>
</dbReference>
<comment type="similarity">
    <text evidence="5">Belongs to the BI1 family.</text>
</comment>
<reference evidence="7" key="3">
    <citation type="submission" date="2018-08" db="UniProtKB">
        <authorList>
            <consortium name="EnsemblPlants"/>
        </authorList>
    </citation>
    <scope>IDENTIFICATION</scope>
    <source>
        <strain evidence="7">cv. Bd21</strain>
    </source>
</reference>
<dbReference type="GO" id="GO:0016020">
    <property type="term" value="C:membrane"/>
    <property type="evidence" value="ECO:0000318"/>
    <property type="project" value="GO_Central"/>
</dbReference>
<evidence type="ECO:0000256" key="1">
    <source>
        <dbReference type="ARBA" id="ARBA00004141"/>
    </source>
</evidence>
<evidence type="ECO:0000256" key="2">
    <source>
        <dbReference type="ARBA" id="ARBA00022692"/>
    </source>
</evidence>
<dbReference type="GeneID" id="100831461"/>
<protein>
    <recommendedName>
        <fullName evidence="9">BI1-like protein</fullName>
    </recommendedName>
</protein>
<dbReference type="eggNOG" id="KOG2322">
    <property type="taxonomic scope" value="Eukaryota"/>
</dbReference>
<dbReference type="GO" id="GO:0030968">
    <property type="term" value="P:endoplasmic reticulum unfolded protein response"/>
    <property type="evidence" value="ECO:0000318"/>
    <property type="project" value="GO_Central"/>
</dbReference>
<gene>
    <name evidence="7" type="primary">LOC100831461</name>
    <name evidence="6" type="ORF">BRADI_4g15160v3</name>
</gene>